<evidence type="ECO:0000259" key="3">
    <source>
        <dbReference type="Pfam" id="PF04967"/>
    </source>
</evidence>
<feature type="domain" description="HTH bat-type" evidence="3">
    <location>
        <begin position="168"/>
        <end position="218"/>
    </location>
</feature>
<organism evidence="4 5">
    <name type="scientific">Halapricum salinum</name>
    <dbReference type="NCBI Taxonomy" id="1457250"/>
    <lineage>
        <taxon>Archaea</taxon>
        <taxon>Methanobacteriati</taxon>
        <taxon>Methanobacteriota</taxon>
        <taxon>Stenosarchaea group</taxon>
        <taxon>Halobacteria</taxon>
        <taxon>Halobacteriales</taxon>
        <taxon>Haloarculaceae</taxon>
        <taxon>Halapricum</taxon>
    </lineage>
</organism>
<dbReference type="AlphaFoldDB" id="A0A4D6HF23"/>
<accession>A0A4D6HF23</accession>
<evidence type="ECO:0000256" key="1">
    <source>
        <dbReference type="ARBA" id="ARBA00023015"/>
    </source>
</evidence>
<dbReference type="PANTHER" id="PTHR34236">
    <property type="entry name" value="DIMETHYL SULFOXIDE REDUCTASE TRANSCRIPTIONAL ACTIVATOR"/>
    <property type="match status" value="1"/>
</dbReference>
<sequence>MGGLSVVGVGDRDMVVLTDLTVQSLEFDLGQSLSNLRDVRVHFDRSVPVGESAEPYLWAYTCEQPLFERLLKNTSNVEAAHRVQLDDKKGLYRIEWVDELEGFLGCLCNTDINVVQIRGTAEQWDFRLQFDSHDAVSRFQRECADQNVSLSIDRVVSSQARQMPTELLSPRQHETIELALEKGYFDVPRRTTLVELADELGISDQAVSARIRRAMKTLSQSFLTEGDTKDRLQLTGQ</sequence>
<dbReference type="KEGG" id="hsn:DV733_16070"/>
<dbReference type="EMBL" id="CP031310">
    <property type="protein sequence ID" value="QCC52654.1"/>
    <property type="molecule type" value="Genomic_DNA"/>
</dbReference>
<proteinExistence type="predicted"/>
<name>A0A4D6HF23_9EURY</name>
<dbReference type="Pfam" id="PF04967">
    <property type="entry name" value="HTH_10"/>
    <property type="match status" value="1"/>
</dbReference>
<evidence type="ECO:0000256" key="2">
    <source>
        <dbReference type="ARBA" id="ARBA00023163"/>
    </source>
</evidence>
<dbReference type="STRING" id="1457250.GCA_000755225_02094"/>
<dbReference type="PANTHER" id="PTHR34236:SF1">
    <property type="entry name" value="DIMETHYL SULFOXIDE REDUCTASE TRANSCRIPTIONAL ACTIVATOR"/>
    <property type="match status" value="1"/>
</dbReference>
<dbReference type="InterPro" id="IPR013324">
    <property type="entry name" value="RNA_pol_sigma_r3/r4-like"/>
</dbReference>
<evidence type="ECO:0000313" key="5">
    <source>
        <dbReference type="Proteomes" id="UP000296706"/>
    </source>
</evidence>
<protein>
    <submittedName>
        <fullName evidence="4">Winged helix-turn-helix transcriptional regulator</fullName>
    </submittedName>
</protein>
<keyword evidence="2" id="KW-0804">Transcription</keyword>
<dbReference type="Proteomes" id="UP000296706">
    <property type="component" value="Chromosome"/>
</dbReference>
<dbReference type="InterPro" id="IPR007050">
    <property type="entry name" value="HTH_bacterioopsin"/>
</dbReference>
<dbReference type="InterPro" id="IPR036388">
    <property type="entry name" value="WH-like_DNA-bd_sf"/>
</dbReference>
<keyword evidence="1" id="KW-0805">Transcription regulation</keyword>
<dbReference type="SUPFAM" id="SSF88659">
    <property type="entry name" value="Sigma3 and sigma4 domains of RNA polymerase sigma factors"/>
    <property type="match status" value="1"/>
</dbReference>
<dbReference type="Gene3D" id="1.10.10.10">
    <property type="entry name" value="Winged helix-like DNA-binding domain superfamily/Winged helix DNA-binding domain"/>
    <property type="match status" value="1"/>
</dbReference>
<gene>
    <name evidence="4" type="ORF">DV733_16070</name>
</gene>
<reference evidence="4 5" key="1">
    <citation type="journal article" date="2019" name="Nat. Commun.">
        <title>A new type of DNA phosphorothioation-based antiviral system in archaea.</title>
        <authorList>
            <person name="Xiong L."/>
            <person name="Liu S."/>
            <person name="Chen S."/>
            <person name="Xiao Y."/>
            <person name="Zhu B."/>
            <person name="Gao Y."/>
            <person name="Zhang Y."/>
            <person name="Chen B."/>
            <person name="Luo J."/>
            <person name="Deng Z."/>
            <person name="Chen X."/>
            <person name="Wang L."/>
            <person name="Chen S."/>
        </authorList>
    </citation>
    <scope>NUCLEOTIDE SEQUENCE [LARGE SCALE GENOMIC DNA]</scope>
    <source>
        <strain evidence="4 5">CBA1105</strain>
    </source>
</reference>
<evidence type="ECO:0000313" key="4">
    <source>
        <dbReference type="EMBL" id="QCC52654.1"/>
    </source>
</evidence>
<keyword evidence="5" id="KW-1185">Reference proteome</keyword>